<evidence type="ECO:0000313" key="4">
    <source>
        <dbReference type="Proteomes" id="UP000238007"/>
    </source>
</evidence>
<comment type="similarity">
    <text evidence="1">Belongs to the universal stress protein A family.</text>
</comment>
<dbReference type="OrthoDB" id="5186731at2"/>
<comment type="caution">
    <text evidence="3">The sequence shown here is derived from an EMBL/GenBank/DDBJ whole genome shotgun (WGS) entry which is preliminary data.</text>
</comment>
<dbReference type="Gene3D" id="3.40.50.620">
    <property type="entry name" value="HUPs"/>
    <property type="match status" value="1"/>
</dbReference>
<keyword evidence="4" id="KW-1185">Reference proteome</keyword>
<dbReference type="EMBL" id="PVTP01000001">
    <property type="protein sequence ID" value="PRY80561.1"/>
    <property type="molecule type" value="Genomic_DNA"/>
</dbReference>
<dbReference type="CDD" id="cd00293">
    <property type="entry name" value="USP-like"/>
    <property type="match status" value="1"/>
</dbReference>
<dbReference type="PANTHER" id="PTHR46268">
    <property type="entry name" value="STRESS RESPONSE PROTEIN NHAX"/>
    <property type="match status" value="1"/>
</dbReference>
<dbReference type="Pfam" id="PF00582">
    <property type="entry name" value="Usp"/>
    <property type="match status" value="1"/>
</dbReference>
<accession>A0A2T0W595</accession>
<sequence>MFKDIVVAFDGSKHAEAAILTACDMADRYSAKLHVVHVPELHDQAIAVGASAVVLPVDEEALQESGQTMIKRAEQLAKGAGHTFSSTDILPGAPGDAILASATEKGADLIVSGRRGHGQLKGILMGSVSQKLASSADCAVLTVK</sequence>
<evidence type="ECO:0000313" key="3">
    <source>
        <dbReference type="EMBL" id="PRY80561.1"/>
    </source>
</evidence>
<dbReference type="SUPFAM" id="SSF52402">
    <property type="entry name" value="Adenine nucleotide alpha hydrolases-like"/>
    <property type="match status" value="1"/>
</dbReference>
<dbReference type="AlphaFoldDB" id="A0A2T0W595"/>
<feature type="domain" description="UspA" evidence="2">
    <location>
        <begin position="1"/>
        <end position="144"/>
    </location>
</feature>
<dbReference type="RefSeq" id="WP_106354232.1">
    <property type="nucleotide sequence ID" value="NZ_PVTP01000001.1"/>
</dbReference>
<dbReference type="InterPro" id="IPR014729">
    <property type="entry name" value="Rossmann-like_a/b/a_fold"/>
</dbReference>
<organism evidence="3 4">
    <name type="scientific">Yoonia maritima</name>
    <dbReference type="NCBI Taxonomy" id="1435347"/>
    <lineage>
        <taxon>Bacteria</taxon>
        <taxon>Pseudomonadati</taxon>
        <taxon>Pseudomonadota</taxon>
        <taxon>Alphaproteobacteria</taxon>
        <taxon>Rhodobacterales</taxon>
        <taxon>Paracoccaceae</taxon>
        <taxon>Yoonia</taxon>
    </lineage>
</organism>
<reference evidence="3 4" key="1">
    <citation type="submission" date="2018-03" db="EMBL/GenBank/DDBJ databases">
        <title>Genomic Encyclopedia of Archaeal and Bacterial Type Strains, Phase II (KMG-II): from individual species to whole genera.</title>
        <authorList>
            <person name="Goeker M."/>
        </authorList>
    </citation>
    <scope>NUCLEOTIDE SEQUENCE [LARGE SCALE GENOMIC DNA]</scope>
    <source>
        <strain evidence="3 4">DSM 101533</strain>
    </source>
</reference>
<protein>
    <submittedName>
        <fullName evidence="3">Nucleotide-binding universal stress UspA family protein</fullName>
    </submittedName>
</protein>
<name>A0A2T0W595_9RHOB</name>
<evidence type="ECO:0000259" key="2">
    <source>
        <dbReference type="Pfam" id="PF00582"/>
    </source>
</evidence>
<evidence type="ECO:0000256" key="1">
    <source>
        <dbReference type="ARBA" id="ARBA00008791"/>
    </source>
</evidence>
<dbReference type="PRINTS" id="PR01438">
    <property type="entry name" value="UNVRSLSTRESS"/>
</dbReference>
<dbReference type="InterPro" id="IPR006015">
    <property type="entry name" value="Universal_stress_UspA"/>
</dbReference>
<gene>
    <name evidence="3" type="ORF">CLV80_101416</name>
</gene>
<proteinExistence type="inferred from homology"/>
<dbReference type="Proteomes" id="UP000238007">
    <property type="component" value="Unassembled WGS sequence"/>
</dbReference>
<dbReference type="PANTHER" id="PTHR46268:SF6">
    <property type="entry name" value="UNIVERSAL STRESS PROTEIN UP12"/>
    <property type="match status" value="1"/>
</dbReference>
<dbReference type="InterPro" id="IPR006016">
    <property type="entry name" value="UspA"/>
</dbReference>